<name>K1UWX2_9ZZZZ</name>
<sequence length="112" mass="12873">ARLPCNGAACFYTLAELKALAPDGLMLSNGPGDPAENVQVIVTRHFEGVNEVEEMIVSWKAWKEEMAEDVYERVLSRMERQLSNAIEWRDRVNTYFYRKSGVKDALSRKIYE</sequence>
<dbReference type="Pfam" id="PF07477">
    <property type="entry name" value="Glyco_hydro_67C"/>
    <property type="match status" value="1"/>
</dbReference>
<organism evidence="2">
    <name type="scientific">human gut metagenome</name>
    <dbReference type="NCBI Taxonomy" id="408170"/>
    <lineage>
        <taxon>unclassified sequences</taxon>
        <taxon>metagenomes</taxon>
        <taxon>organismal metagenomes</taxon>
    </lineage>
</organism>
<dbReference type="SUPFAM" id="SSF51445">
    <property type="entry name" value="(Trans)glycosidases"/>
    <property type="match status" value="1"/>
</dbReference>
<evidence type="ECO:0000313" key="2">
    <source>
        <dbReference type="EMBL" id="EKC76086.1"/>
    </source>
</evidence>
<dbReference type="GO" id="GO:0045493">
    <property type="term" value="P:xylan catabolic process"/>
    <property type="evidence" value="ECO:0007669"/>
    <property type="project" value="InterPro"/>
</dbReference>
<dbReference type="EC" id="3.2.1.139" evidence="2"/>
<feature type="non-terminal residue" evidence="2">
    <location>
        <position position="1"/>
    </location>
</feature>
<gene>
    <name evidence="2" type="ORF">LEA_04870</name>
</gene>
<accession>K1UWX2</accession>
<evidence type="ECO:0000259" key="1">
    <source>
        <dbReference type="Pfam" id="PF07477"/>
    </source>
</evidence>
<feature type="domain" description="Glycosyl hydrolase family 67 C-terminal" evidence="1">
    <location>
        <begin position="38"/>
        <end position="107"/>
    </location>
</feature>
<protein>
    <submittedName>
        <fullName evidence="2">Protein containing Glycosyl hydrolase 67</fullName>
        <ecNumber evidence="2">3.2.1.139</ecNumber>
    </submittedName>
</protein>
<dbReference type="InterPro" id="IPR037054">
    <property type="entry name" value="A-glucoronidase_C_sf"/>
</dbReference>
<dbReference type="GO" id="GO:0046559">
    <property type="term" value="F:alpha-glucuronidase activity"/>
    <property type="evidence" value="ECO:0007669"/>
    <property type="project" value="UniProtKB-EC"/>
</dbReference>
<proteinExistence type="predicted"/>
<reference evidence="2" key="1">
    <citation type="journal article" date="2013" name="Environ. Microbiol.">
        <title>Microbiota from the distal guts of lean and obese adolescents exhibit partial functional redundancy besides clear differences in community structure.</title>
        <authorList>
            <person name="Ferrer M."/>
            <person name="Ruiz A."/>
            <person name="Lanza F."/>
            <person name="Haange S.B."/>
            <person name="Oberbach A."/>
            <person name="Till H."/>
            <person name="Bargiela R."/>
            <person name="Campoy C."/>
            <person name="Segura M.T."/>
            <person name="Richter M."/>
            <person name="von Bergen M."/>
            <person name="Seifert J."/>
            <person name="Suarez A."/>
        </authorList>
    </citation>
    <scope>NUCLEOTIDE SEQUENCE</scope>
</reference>
<keyword evidence="2" id="KW-0326">Glycosidase</keyword>
<dbReference type="EMBL" id="AJWY01003188">
    <property type="protein sequence ID" value="EKC76086.1"/>
    <property type="molecule type" value="Genomic_DNA"/>
</dbReference>
<dbReference type="GO" id="GO:0033939">
    <property type="term" value="F:xylan alpha-1,2-glucuronosidase activity"/>
    <property type="evidence" value="ECO:0007669"/>
    <property type="project" value="TreeGrafter"/>
</dbReference>
<dbReference type="InterPro" id="IPR011099">
    <property type="entry name" value="Glyco_hydro_67_C"/>
</dbReference>
<dbReference type="Gene3D" id="3.90.1330.10">
    <property type="entry name" value="Alpha-glucuronidase, C-terminal domain"/>
    <property type="match status" value="1"/>
</dbReference>
<dbReference type="GO" id="GO:0005576">
    <property type="term" value="C:extracellular region"/>
    <property type="evidence" value="ECO:0007669"/>
    <property type="project" value="InterPro"/>
</dbReference>
<dbReference type="PANTHER" id="PTHR39207">
    <property type="entry name" value="ALPHA-GLUCURONIDASE A"/>
    <property type="match status" value="1"/>
</dbReference>
<dbReference type="AlphaFoldDB" id="K1UWX2"/>
<dbReference type="PANTHER" id="PTHR39207:SF1">
    <property type="entry name" value="ALPHA-GLUCURONIDASE A"/>
    <property type="match status" value="1"/>
</dbReference>
<comment type="caution">
    <text evidence="2">The sequence shown here is derived from an EMBL/GenBank/DDBJ whole genome shotgun (WGS) entry which is preliminary data.</text>
</comment>
<dbReference type="InterPro" id="IPR017853">
    <property type="entry name" value="GH"/>
</dbReference>
<keyword evidence="2" id="KW-0378">Hydrolase</keyword>